<dbReference type="RefSeq" id="WP_200234155.1">
    <property type="nucleotide sequence ID" value="NZ_JAENGP010000003.1"/>
</dbReference>
<reference evidence="1 2" key="1">
    <citation type="submission" date="2020-12" db="EMBL/GenBank/DDBJ databases">
        <authorList>
            <person name="Lu T."/>
            <person name="Wang Q."/>
            <person name="Han X."/>
        </authorList>
    </citation>
    <scope>NUCLEOTIDE SEQUENCE [LARGE SCALE GENOMIC DNA]</scope>
    <source>
        <strain evidence="1 2">WQ 585</strain>
    </source>
</reference>
<name>A0ABS1EE36_9BURK</name>
<evidence type="ECO:0008006" key="3">
    <source>
        <dbReference type="Google" id="ProtNLM"/>
    </source>
</evidence>
<dbReference type="EMBL" id="JAENGP010000003">
    <property type="protein sequence ID" value="MBK1780416.1"/>
    <property type="molecule type" value="Genomic_DNA"/>
</dbReference>
<accession>A0ABS1EE36</accession>
<proteinExistence type="predicted"/>
<comment type="caution">
    <text evidence="1">The sequence shown here is derived from an EMBL/GenBank/DDBJ whole genome shotgun (WGS) entry which is preliminary data.</text>
</comment>
<gene>
    <name evidence="1" type="ORF">JHL22_04225</name>
</gene>
<dbReference type="Pfam" id="PF11162">
    <property type="entry name" value="DUF2946"/>
    <property type="match status" value="1"/>
</dbReference>
<organism evidence="1 2">
    <name type="scientific">Advenella mandrilli</name>
    <dbReference type="NCBI Taxonomy" id="2800330"/>
    <lineage>
        <taxon>Bacteria</taxon>
        <taxon>Pseudomonadati</taxon>
        <taxon>Pseudomonadota</taxon>
        <taxon>Betaproteobacteria</taxon>
        <taxon>Burkholderiales</taxon>
        <taxon>Alcaligenaceae</taxon>
    </lineage>
</organism>
<dbReference type="Proteomes" id="UP000635316">
    <property type="component" value="Unassembled WGS sequence"/>
</dbReference>
<sequence>MPNTLKPYKQTQHLKARIAACFLLLALVLRSLIPIGYMPASQASASGFMTLTICNPEHGFYTIQVPISDTGTVGNETPLANECPYGILAQQFFIDPPPIPTPLISKPATARPFSFKNTHYPVFNIRGSPLGPRAPPSVLS</sequence>
<keyword evidence="2" id="KW-1185">Reference proteome</keyword>
<protein>
    <recommendedName>
        <fullName evidence="3">DUF2946 domain-containing protein</fullName>
    </recommendedName>
</protein>
<evidence type="ECO:0000313" key="2">
    <source>
        <dbReference type="Proteomes" id="UP000635316"/>
    </source>
</evidence>
<dbReference type="InterPro" id="IPR021333">
    <property type="entry name" value="DUF2946"/>
</dbReference>
<evidence type="ECO:0000313" key="1">
    <source>
        <dbReference type="EMBL" id="MBK1780416.1"/>
    </source>
</evidence>